<dbReference type="InterPro" id="IPR003742">
    <property type="entry name" value="RlmH-like"/>
</dbReference>
<reference evidence="6 7" key="1">
    <citation type="journal article" date="2013" name="Genome Announc.">
        <title>Draft genome sequences for three mercury-methylating, sulfate-reducing bacteria.</title>
        <authorList>
            <person name="Brown S.D."/>
            <person name="Hurt R.A.Jr."/>
            <person name="Gilmour C.C."/>
            <person name="Elias D.A."/>
        </authorList>
    </citation>
    <scope>NUCLEOTIDE SEQUENCE [LARGE SCALE GENOMIC DNA]</scope>
    <source>
        <strain evidence="6 7">DSM 16529</strain>
    </source>
</reference>
<dbReference type="Proteomes" id="UP000014975">
    <property type="component" value="Unassembled WGS sequence"/>
</dbReference>
<evidence type="ECO:0000256" key="2">
    <source>
        <dbReference type="ARBA" id="ARBA00022679"/>
    </source>
</evidence>
<dbReference type="GO" id="GO:0070038">
    <property type="term" value="F:rRNA (pseudouridine-N3-)-methyltransferase activity"/>
    <property type="evidence" value="ECO:0007669"/>
    <property type="project" value="UniProtKB-UniRule"/>
</dbReference>
<dbReference type="InterPro" id="IPR029028">
    <property type="entry name" value="Alpha/beta_knot_MTases"/>
</dbReference>
<dbReference type="SUPFAM" id="SSF75217">
    <property type="entry name" value="alpha/beta knot"/>
    <property type="match status" value="1"/>
</dbReference>
<dbReference type="PANTHER" id="PTHR33603">
    <property type="entry name" value="METHYLTRANSFERASE"/>
    <property type="match status" value="1"/>
</dbReference>
<dbReference type="Gene3D" id="3.40.1280.10">
    <property type="match status" value="1"/>
</dbReference>
<keyword evidence="3 5" id="KW-0949">S-adenosyl-L-methionine</keyword>
<evidence type="ECO:0000256" key="1">
    <source>
        <dbReference type="ARBA" id="ARBA00022603"/>
    </source>
</evidence>
<comment type="similarity">
    <text evidence="4 5">Belongs to the RNA methyltransferase RlmH family.</text>
</comment>
<feature type="binding site" evidence="5">
    <location>
        <position position="103"/>
    </location>
    <ligand>
        <name>S-adenosyl-L-methionine</name>
        <dbReference type="ChEBI" id="CHEBI:59789"/>
    </ligand>
</feature>
<proteinExistence type="inferred from homology"/>
<dbReference type="EMBL" id="ATHI01000014">
    <property type="protein sequence ID" value="EPR34223.1"/>
    <property type="molecule type" value="Genomic_DNA"/>
</dbReference>
<dbReference type="PIRSF" id="PIRSF004505">
    <property type="entry name" value="MT_bac"/>
    <property type="match status" value="1"/>
</dbReference>
<dbReference type="PATRIC" id="fig|1121439.3.peg.1378"/>
<feature type="binding site" evidence="5">
    <location>
        <position position="72"/>
    </location>
    <ligand>
        <name>S-adenosyl-L-methionine</name>
        <dbReference type="ChEBI" id="CHEBI:59789"/>
    </ligand>
</feature>
<gene>
    <name evidence="5" type="primary">rlmH</name>
    <name evidence="6" type="ORF">dsat_2862</name>
</gene>
<keyword evidence="7" id="KW-1185">Reference proteome</keyword>
<organism evidence="6 7">
    <name type="scientific">Alkalidesulfovibrio alkalitolerans DSM 16529</name>
    <dbReference type="NCBI Taxonomy" id="1121439"/>
    <lineage>
        <taxon>Bacteria</taxon>
        <taxon>Pseudomonadati</taxon>
        <taxon>Thermodesulfobacteriota</taxon>
        <taxon>Desulfovibrionia</taxon>
        <taxon>Desulfovibrionales</taxon>
        <taxon>Desulfovibrionaceae</taxon>
        <taxon>Alkalidesulfovibrio</taxon>
    </lineage>
</organism>
<keyword evidence="1 5" id="KW-0489">Methyltransferase</keyword>
<comment type="subunit">
    <text evidence="5">Homodimer.</text>
</comment>
<comment type="subcellular location">
    <subcellularLocation>
        <location evidence="5">Cytoplasm</location>
    </subcellularLocation>
</comment>
<protein>
    <recommendedName>
        <fullName evidence="5">Ribosomal RNA large subunit methyltransferase H</fullName>
        <ecNumber evidence="5">2.1.1.177</ecNumber>
    </recommendedName>
    <alternativeName>
        <fullName evidence="5">23S rRNA (pseudouridine1915-N3)-methyltransferase</fullName>
    </alternativeName>
    <alternativeName>
        <fullName evidence="5">23S rRNA m3Psi1915 methyltransferase</fullName>
    </alternativeName>
    <alternativeName>
        <fullName evidence="5">rRNA (pseudouridine-N3-)-methyltransferase RlmH</fullName>
    </alternativeName>
</protein>
<sequence>MKRITLICIGRLKNPHWKTASAHYEKLLSRHFRLAAEELRDAPASLPAEERVRLEGEAILARLPDRAAVVCLDERGAAMSSMEFSRLLREIVETGLEPVFVLGGPYGLSGSVRERARLTLSLGPMTLPHELARVVLTEQIWRAVAIWRNIPYHNA</sequence>
<evidence type="ECO:0000313" key="7">
    <source>
        <dbReference type="Proteomes" id="UP000014975"/>
    </source>
</evidence>
<dbReference type="AlphaFoldDB" id="S7UPJ4"/>
<dbReference type="OrthoDB" id="9806643at2"/>
<keyword evidence="5" id="KW-0963">Cytoplasm</keyword>
<dbReference type="EC" id="2.1.1.177" evidence="5"/>
<dbReference type="GO" id="GO:0005737">
    <property type="term" value="C:cytoplasm"/>
    <property type="evidence" value="ECO:0007669"/>
    <property type="project" value="UniProtKB-SubCell"/>
</dbReference>
<accession>S7UPJ4</accession>
<evidence type="ECO:0000256" key="3">
    <source>
        <dbReference type="ARBA" id="ARBA00022691"/>
    </source>
</evidence>
<dbReference type="PANTHER" id="PTHR33603:SF1">
    <property type="entry name" value="RIBOSOMAL RNA LARGE SUBUNIT METHYLTRANSFERASE H"/>
    <property type="match status" value="1"/>
</dbReference>
<comment type="function">
    <text evidence="5">Specifically methylates the pseudouridine at position 1915 (m3Psi1915) in 23S rRNA.</text>
</comment>
<evidence type="ECO:0000256" key="4">
    <source>
        <dbReference type="ARBA" id="ARBA00038303"/>
    </source>
</evidence>
<comment type="caution">
    <text evidence="6">The sequence shown here is derived from an EMBL/GenBank/DDBJ whole genome shotgun (WGS) entry which is preliminary data.</text>
</comment>
<feature type="binding site" evidence="5">
    <location>
        <begin position="122"/>
        <end position="127"/>
    </location>
    <ligand>
        <name>S-adenosyl-L-methionine</name>
        <dbReference type="ChEBI" id="CHEBI:59789"/>
    </ligand>
</feature>
<dbReference type="eggNOG" id="COG1576">
    <property type="taxonomic scope" value="Bacteria"/>
</dbReference>
<evidence type="ECO:0000256" key="5">
    <source>
        <dbReference type="HAMAP-Rule" id="MF_00658"/>
    </source>
</evidence>
<dbReference type="STRING" id="1121439.dsat_2862"/>
<comment type="catalytic activity">
    <reaction evidence="5">
        <text>pseudouridine(1915) in 23S rRNA + S-adenosyl-L-methionine = N(3)-methylpseudouridine(1915) in 23S rRNA + S-adenosyl-L-homocysteine + H(+)</text>
        <dbReference type="Rhea" id="RHEA:42752"/>
        <dbReference type="Rhea" id="RHEA-COMP:10221"/>
        <dbReference type="Rhea" id="RHEA-COMP:10222"/>
        <dbReference type="ChEBI" id="CHEBI:15378"/>
        <dbReference type="ChEBI" id="CHEBI:57856"/>
        <dbReference type="ChEBI" id="CHEBI:59789"/>
        <dbReference type="ChEBI" id="CHEBI:65314"/>
        <dbReference type="ChEBI" id="CHEBI:74486"/>
        <dbReference type="EC" id="2.1.1.177"/>
    </reaction>
</comment>
<dbReference type="HAMAP" id="MF_00658">
    <property type="entry name" value="23SrRNA_methyltr_H"/>
    <property type="match status" value="1"/>
</dbReference>
<keyword evidence="2 5" id="KW-0808">Transferase</keyword>
<dbReference type="CDD" id="cd18081">
    <property type="entry name" value="RlmH-like"/>
    <property type="match status" value="1"/>
</dbReference>
<dbReference type="RefSeq" id="WP_020886827.1">
    <property type="nucleotide sequence ID" value="NZ_ATHI01000014.1"/>
</dbReference>
<name>S7UPJ4_9BACT</name>
<evidence type="ECO:0000313" key="6">
    <source>
        <dbReference type="EMBL" id="EPR34223.1"/>
    </source>
</evidence>
<dbReference type="Pfam" id="PF02590">
    <property type="entry name" value="SPOUT_MTase"/>
    <property type="match status" value="1"/>
</dbReference>
<keyword evidence="5" id="KW-0698">rRNA processing</keyword>
<dbReference type="InterPro" id="IPR029026">
    <property type="entry name" value="tRNA_m1G_MTases_N"/>
</dbReference>